<reference evidence="2" key="1">
    <citation type="submission" date="2020-08" db="EMBL/GenBank/DDBJ databases">
        <title>Whole genome shotgun sequence of Polymorphospora rubra NBRC 101157.</title>
        <authorList>
            <person name="Komaki H."/>
            <person name="Tamura T."/>
        </authorList>
    </citation>
    <scope>NUCLEOTIDE SEQUENCE</scope>
    <source>
        <strain evidence="2">NBRC 101157</strain>
    </source>
</reference>
<keyword evidence="3" id="KW-1185">Reference proteome</keyword>
<sequence>MTAANRVGSTGTGTVPGAVGPADGPVPAEGSDTCAGYRLHLGTAGTPTGTRTGRRTVTQITTRWAESPVAKELRRRLSKSGNIGELSWAFR</sequence>
<protein>
    <submittedName>
        <fullName evidence="2">Uncharacterized protein</fullName>
    </submittedName>
</protein>
<dbReference type="AlphaFoldDB" id="A0A810MVR6"/>
<dbReference type="KEGG" id="pry:Prubr_16650"/>
<gene>
    <name evidence="2" type="ORF">Prubr_16650</name>
</gene>
<organism evidence="2 3">
    <name type="scientific">Polymorphospora rubra</name>
    <dbReference type="NCBI Taxonomy" id="338584"/>
    <lineage>
        <taxon>Bacteria</taxon>
        <taxon>Bacillati</taxon>
        <taxon>Actinomycetota</taxon>
        <taxon>Actinomycetes</taxon>
        <taxon>Micromonosporales</taxon>
        <taxon>Micromonosporaceae</taxon>
        <taxon>Polymorphospora</taxon>
    </lineage>
</organism>
<accession>A0A810MVR6</accession>
<feature type="region of interest" description="Disordered" evidence="1">
    <location>
        <begin position="1"/>
        <end position="33"/>
    </location>
</feature>
<evidence type="ECO:0000313" key="3">
    <source>
        <dbReference type="Proteomes" id="UP000680866"/>
    </source>
</evidence>
<feature type="compositionally biased region" description="Low complexity" evidence="1">
    <location>
        <begin position="7"/>
        <end position="28"/>
    </location>
</feature>
<dbReference type="EMBL" id="AP023359">
    <property type="protein sequence ID" value="BCJ64644.1"/>
    <property type="molecule type" value="Genomic_DNA"/>
</dbReference>
<name>A0A810MVR6_9ACTN</name>
<dbReference type="Proteomes" id="UP000680866">
    <property type="component" value="Chromosome"/>
</dbReference>
<proteinExistence type="predicted"/>
<evidence type="ECO:0000313" key="2">
    <source>
        <dbReference type="EMBL" id="BCJ64644.1"/>
    </source>
</evidence>
<evidence type="ECO:0000256" key="1">
    <source>
        <dbReference type="SAM" id="MobiDB-lite"/>
    </source>
</evidence>